<evidence type="ECO:0000313" key="9">
    <source>
        <dbReference type="EMBL" id="MCY1008904.1"/>
    </source>
</evidence>
<keyword evidence="4" id="KW-0653">Protein transport</keyword>
<dbReference type="RefSeq" id="WP_267771560.1">
    <property type="nucleotide sequence ID" value="NZ_JAPNKE010000002.1"/>
</dbReference>
<keyword evidence="5" id="KW-1133">Transmembrane helix</keyword>
<dbReference type="Gene3D" id="1.20.5.3310">
    <property type="match status" value="1"/>
</dbReference>
<keyword evidence="10" id="KW-1185">Reference proteome</keyword>
<evidence type="ECO:0000256" key="1">
    <source>
        <dbReference type="ARBA" id="ARBA00004167"/>
    </source>
</evidence>
<keyword evidence="6" id="KW-0811">Translocation</keyword>
<keyword evidence="7" id="KW-0472">Membrane</keyword>
<comment type="caution">
    <text evidence="9">The sequence shown here is derived from an EMBL/GenBank/DDBJ whole genome shotgun (WGS) entry which is preliminary data.</text>
</comment>
<keyword evidence="2" id="KW-0813">Transport</keyword>
<evidence type="ECO:0000256" key="6">
    <source>
        <dbReference type="ARBA" id="ARBA00023010"/>
    </source>
</evidence>
<protein>
    <submittedName>
        <fullName evidence="9">Uncharacterized protein</fullName>
    </submittedName>
</protein>
<evidence type="ECO:0000313" key="10">
    <source>
        <dbReference type="Proteomes" id="UP001150924"/>
    </source>
</evidence>
<evidence type="ECO:0000256" key="7">
    <source>
        <dbReference type="ARBA" id="ARBA00023136"/>
    </source>
</evidence>
<evidence type="ECO:0000256" key="4">
    <source>
        <dbReference type="ARBA" id="ARBA00022927"/>
    </source>
</evidence>
<dbReference type="Pfam" id="PF02416">
    <property type="entry name" value="TatA_B_E"/>
    <property type="match status" value="1"/>
</dbReference>
<keyword evidence="3" id="KW-0812">Transmembrane</keyword>
<evidence type="ECO:0000256" key="3">
    <source>
        <dbReference type="ARBA" id="ARBA00022692"/>
    </source>
</evidence>
<accession>A0A9X3ET23</accession>
<comment type="subcellular location">
    <subcellularLocation>
        <location evidence="1">Membrane</location>
        <topology evidence="1">Single-pass membrane protein</topology>
    </subcellularLocation>
</comment>
<gene>
    <name evidence="9" type="ORF">OV079_25775</name>
</gene>
<organism evidence="9 10">
    <name type="scientific">Nannocystis pusilla</name>
    <dbReference type="NCBI Taxonomy" id="889268"/>
    <lineage>
        <taxon>Bacteria</taxon>
        <taxon>Pseudomonadati</taxon>
        <taxon>Myxococcota</taxon>
        <taxon>Polyangia</taxon>
        <taxon>Nannocystales</taxon>
        <taxon>Nannocystaceae</taxon>
        <taxon>Nannocystis</taxon>
    </lineage>
</organism>
<evidence type="ECO:0000256" key="2">
    <source>
        <dbReference type="ARBA" id="ARBA00022448"/>
    </source>
</evidence>
<dbReference type="EMBL" id="JAPNKE010000002">
    <property type="protein sequence ID" value="MCY1008904.1"/>
    <property type="molecule type" value="Genomic_DNA"/>
</dbReference>
<name>A0A9X3ET23_9BACT</name>
<dbReference type="Proteomes" id="UP001150924">
    <property type="component" value="Unassembled WGS sequence"/>
</dbReference>
<dbReference type="AlphaFoldDB" id="A0A9X3ET23"/>
<dbReference type="InterPro" id="IPR003369">
    <property type="entry name" value="TatA/B/E"/>
</dbReference>
<feature type="compositionally biased region" description="Low complexity" evidence="8">
    <location>
        <begin position="52"/>
        <end position="98"/>
    </location>
</feature>
<evidence type="ECO:0000256" key="5">
    <source>
        <dbReference type="ARBA" id="ARBA00022989"/>
    </source>
</evidence>
<dbReference type="PRINTS" id="PR01506">
    <property type="entry name" value="TATBPROTEIN"/>
</dbReference>
<reference evidence="9" key="1">
    <citation type="submission" date="2022-11" db="EMBL/GenBank/DDBJ databases">
        <title>Minimal conservation of predation-associated metabolite biosynthetic gene clusters underscores biosynthetic potential of Myxococcota including descriptions for ten novel species: Archangium lansinium sp. nov., Myxococcus landrumus sp. nov., Nannocystis bai.</title>
        <authorList>
            <person name="Ahearne A."/>
            <person name="Stevens C."/>
            <person name="Phillips K."/>
        </authorList>
    </citation>
    <scope>NUCLEOTIDE SEQUENCE</scope>
    <source>
        <strain evidence="9">Na p29</strain>
    </source>
</reference>
<proteinExistence type="predicted"/>
<feature type="region of interest" description="Disordered" evidence="8">
    <location>
        <begin position="41"/>
        <end position="98"/>
    </location>
</feature>
<evidence type="ECO:0000256" key="8">
    <source>
        <dbReference type="SAM" id="MobiDB-lite"/>
    </source>
</evidence>
<sequence>MFGIGLTEMILVGLVALMLFSPRELPNLIKTLAGIYGSIRRTAEQSGPRSWRPTSCASRSRRSAPPTTAPRPSSTGPATSPGASSSARAWRSSRPSRR</sequence>